<reference evidence="2" key="1">
    <citation type="submission" date="2022-12" db="EMBL/GenBank/DDBJ databases">
        <authorList>
            <person name="Petersen C."/>
        </authorList>
    </citation>
    <scope>NUCLEOTIDE SEQUENCE</scope>
    <source>
        <strain evidence="2">IBT 17660</strain>
    </source>
</reference>
<feature type="compositionally biased region" description="Basic and acidic residues" evidence="1">
    <location>
        <begin position="1"/>
        <end position="11"/>
    </location>
</feature>
<name>A0A9X0BMV3_9EURO</name>
<evidence type="ECO:0000256" key="1">
    <source>
        <dbReference type="SAM" id="MobiDB-lite"/>
    </source>
</evidence>
<dbReference type="AlphaFoldDB" id="A0A9X0BMV3"/>
<evidence type="ECO:0000313" key="3">
    <source>
        <dbReference type="Proteomes" id="UP001147760"/>
    </source>
</evidence>
<dbReference type="Proteomes" id="UP001147760">
    <property type="component" value="Unassembled WGS sequence"/>
</dbReference>
<evidence type="ECO:0000313" key="2">
    <source>
        <dbReference type="EMBL" id="KAJ5472838.1"/>
    </source>
</evidence>
<gene>
    <name evidence="2" type="ORF">N7530_006839</name>
</gene>
<comment type="caution">
    <text evidence="2">The sequence shown here is derived from an EMBL/GenBank/DDBJ whole genome shotgun (WGS) entry which is preliminary data.</text>
</comment>
<organism evidence="2 3">
    <name type="scientific">Penicillium desertorum</name>
    <dbReference type="NCBI Taxonomy" id="1303715"/>
    <lineage>
        <taxon>Eukaryota</taxon>
        <taxon>Fungi</taxon>
        <taxon>Dikarya</taxon>
        <taxon>Ascomycota</taxon>
        <taxon>Pezizomycotina</taxon>
        <taxon>Eurotiomycetes</taxon>
        <taxon>Eurotiomycetidae</taxon>
        <taxon>Eurotiales</taxon>
        <taxon>Aspergillaceae</taxon>
        <taxon>Penicillium</taxon>
    </lineage>
</organism>
<keyword evidence="3" id="KW-1185">Reference proteome</keyword>
<feature type="region of interest" description="Disordered" evidence="1">
    <location>
        <begin position="1"/>
        <end position="20"/>
    </location>
</feature>
<accession>A0A9X0BMV3</accession>
<dbReference type="EMBL" id="JAPWDO010000004">
    <property type="protein sequence ID" value="KAJ5472838.1"/>
    <property type="molecule type" value="Genomic_DNA"/>
</dbReference>
<protein>
    <submittedName>
        <fullName evidence="2">Uncharacterized protein</fullName>
    </submittedName>
</protein>
<reference evidence="2" key="2">
    <citation type="journal article" date="2023" name="IMA Fungus">
        <title>Comparative genomic study of the Penicillium genus elucidates a diverse pangenome and 15 lateral gene transfer events.</title>
        <authorList>
            <person name="Petersen C."/>
            <person name="Sorensen T."/>
            <person name="Nielsen M.R."/>
            <person name="Sondergaard T.E."/>
            <person name="Sorensen J.L."/>
            <person name="Fitzpatrick D.A."/>
            <person name="Frisvad J.C."/>
            <person name="Nielsen K.L."/>
        </authorList>
    </citation>
    <scope>NUCLEOTIDE SEQUENCE</scope>
    <source>
        <strain evidence="2">IBT 17660</strain>
    </source>
</reference>
<proteinExistence type="predicted"/>
<sequence length="109" mass="11710">MVREVGLKPERVGGGQTSGRMRTEDAVDVVRFLVEIHKESICPSTLAIFAADDQLSHPTNVLIVASPSTGENSGSKTSINQSPIGAIESYDLWGTSSFARLMGLVYELD</sequence>